<dbReference type="PROSITE" id="PS51296">
    <property type="entry name" value="RIESKE"/>
    <property type="match status" value="1"/>
</dbReference>
<dbReference type="Pfam" id="PF00355">
    <property type="entry name" value="Rieske"/>
    <property type="match status" value="1"/>
</dbReference>
<protein>
    <submittedName>
        <fullName evidence="8">Rieske 2Fe-2S domain-containing protein</fullName>
    </submittedName>
</protein>
<reference evidence="8" key="1">
    <citation type="submission" date="2021-04" db="EMBL/GenBank/DDBJ databases">
        <title>The complete genome sequence of Caulobacter sp. S6.</title>
        <authorList>
            <person name="Tang Y."/>
            <person name="Ouyang W."/>
            <person name="Liu Q."/>
            <person name="Huang B."/>
            <person name="Guo Z."/>
            <person name="Lei P."/>
        </authorList>
    </citation>
    <scope>NUCLEOTIDE SEQUENCE</scope>
    <source>
        <strain evidence="8">S6</strain>
    </source>
</reference>
<evidence type="ECO:0000256" key="4">
    <source>
        <dbReference type="ARBA" id="ARBA00023002"/>
    </source>
</evidence>
<dbReference type="GO" id="GO:0016491">
    <property type="term" value="F:oxidoreductase activity"/>
    <property type="evidence" value="ECO:0007669"/>
    <property type="project" value="UniProtKB-KW"/>
</dbReference>
<evidence type="ECO:0000313" key="8">
    <source>
        <dbReference type="EMBL" id="QUD90397.1"/>
    </source>
</evidence>
<comment type="cofactor">
    <cofactor evidence="1">
        <name>Fe cation</name>
        <dbReference type="ChEBI" id="CHEBI:24875"/>
    </cofactor>
</comment>
<proteinExistence type="predicted"/>
<dbReference type="InterPro" id="IPR001663">
    <property type="entry name" value="Rng_hydr_dOase-A"/>
</dbReference>
<dbReference type="PANTHER" id="PTHR43756:SF5">
    <property type="entry name" value="CHOLINE MONOOXYGENASE, CHLOROPLASTIC"/>
    <property type="match status" value="1"/>
</dbReference>
<dbReference type="RefSeq" id="WP_211940448.1">
    <property type="nucleotide sequence ID" value="NZ_CP073078.1"/>
</dbReference>
<dbReference type="InterPro" id="IPR036922">
    <property type="entry name" value="Rieske_2Fe-2S_sf"/>
</dbReference>
<dbReference type="CDD" id="cd03469">
    <property type="entry name" value="Rieske_RO_Alpha_N"/>
    <property type="match status" value="1"/>
</dbReference>
<keyword evidence="9" id="KW-1185">Reference proteome</keyword>
<dbReference type="SUPFAM" id="SSF50022">
    <property type="entry name" value="ISP domain"/>
    <property type="match status" value="1"/>
</dbReference>
<evidence type="ECO:0000256" key="5">
    <source>
        <dbReference type="ARBA" id="ARBA00023004"/>
    </source>
</evidence>
<dbReference type="SUPFAM" id="SSF55961">
    <property type="entry name" value="Bet v1-like"/>
    <property type="match status" value="1"/>
</dbReference>
<keyword evidence="5" id="KW-0408">Iron</keyword>
<dbReference type="Gene3D" id="3.90.380.10">
    <property type="entry name" value="Naphthalene 1,2-dioxygenase Alpha Subunit, Chain A, domain 1"/>
    <property type="match status" value="1"/>
</dbReference>
<dbReference type="InterPro" id="IPR015879">
    <property type="entry name" value="Ring_hydroxy_dOase_asu_C_dom"/>
</dbReference>
<evidence type="ECO:0000256" key="1">
    <source>
        <dbReference type="ARBA" id="ARBA00001962"/>
    </source>
</evidence>
<dbReference type="PANTHER" id="PTHR43756">
    <property type="entry name" value="CHOLINE MONOOXYGENASE, CHLOROPLASTIC"/>
    <property type="match status" value="1"/>
</dbReference>
<dbReference type="Gene3D" id="2.102.10.10">
    <property type="entry name" value="Rieske [2Fe-2S] iron-sulphur domain"/>
    <property type="match status" value="1"/>
</dbReference>
<evidence type="ECO:0000256" key="2">
    <source>
        <dbReference type="ARBA" id="ARBA00022714"/>
    </source>
</evidence>
<keyword evidence="3" id="KW-0479">Metal-binding</keyword>
<dbReference type="EMBL" id="CP073078">
    <property type="protein sequence ID" value="QUD90397.1"/>
    <property type="molecule type" value="Genomic_DNA"/>
</dbReference>
<name>A0A975G4F6_9CAUL</name>
<dbReference type="AlphaFoldDB" id="A0A975G4F6"/>
<keyword evidence="6" id="KW-0411">Iron-sulfur</keyword>
<dbReference type="GO" id="GO:0051537">
    <property type="term" value="F:2 iron, 2 sulfur cluster binding"/>
    <property type="evidence" value="ECO:0007669"/>
    <property type="project" value="UniProtKB-KW"/>
</dbReference>
<evidence type="ECO:0000259" key="7">
    <source>
        <dbReference type="PROSITE" id="PS51296"/>
    </source>
</evidence>
<evidence type="ECO:0000256" key="6">
    <source>
        <dbReference type="ARBA" id="ARBA00023014"/>
    </source>
</evidence>
<evidence type="ECO:0000313" key="9">
    <source>
        <dbReference type="Proteomes" id="UP000676409"/>
    </source>
</evidence>
<dbReference type="GO" id="GO:0005506">
    <property type="term" value="F:iron ion binding"/>
    <property type="evidence" value="ECO:0007669"/>
    <property type="project" value="InterPro"/>
</dbReference>
<feature type="domain" description="Rieske" evidence="7">
    <location>
        <begin position="73"/>
        <end position="178"/>
    </location>
</feature>
<dbReference type="Proteomes" id="UP000676409">
    <property type="component" value="Chromosome"/>
</dbReference>
<dbReference type="InterPro" id="IPR017941">
    <property type="entry name" value="Rieske_2Fe-2S"/>
</dbReference>
<gene>
    <name evidence="8" type="ORF">KCG34_11290</name>
</gene>
<dbReference type="KEGG" id="caul:KCG34_11290"/>
<sequence length="405" mass="44998">MTTPLAATVPNPTPAERNAELMRELERRMVAHLAAGGTTDMAPSPMRNPGRAYTDPLRLEAEKRELFHKLPLLAGFSRDIEKPGDVMLFDAAGPAIMIVRTRSGEAKAFLNMCTHRGAKLVRECSRRNLITCPFHAWSFDLEGRLVAMPGDASFEGVDRTTRGLIPVPVGEWRGLIFVKAHPGEEVIDVERWLGDLAPIMEGLELDKAGPVKLSQVEVDCNWKFALDTYGEGYHFSALHPATFGTETCSNTILYQQFGLHYRVNFVHKSYLDLVDKDERDWPATPYGGSHLLFPNTILYSAPMEGGGRMIGLYRLFPGEGPGSSVTLMSTYRAADAPESTPDEAFAQAHDYIEQVVRTEDYSVSKDGQRNLEHAPEGFELIYGRNEAAIQNNHRNIARLIGLPVE</sequence>
<accession>A0A975G4F6</accession>
<organism evidence="8 9">
    <name type="scientific">Phenylobacterium montanum</name>
    <dbReference type="NCBI Taxonomy" id="2823693"/>
    <lineage>
        <taxon>Bacteria</taxon>
        <taxon>Pseudomonadati</taxon>
        <taxon>Pseudomonadota</taxon>
        <taxon>Alphaproteobacteria</taxon>
        <taxon>Caulobacterales</taxon>
        <taxon>Caulobacteraceae</taxon>
        <taxon>Phenylobacterium</taxon>
    </lineage>
</organism>
<keyword evidence="2" id="KW-0001">2Fe-2S</keyword>
<dbReference type="Pfam" id="PF00848">
    <property type="entry name" value="Ring_hydroxyl_A"/>
    <property type="match status" value="1"/>
</dbReference>
<keyword evidence="4" id="KW-0560">Oxidoreductase</keyword>
<evidence type="ECO:0000256" key="3">
    <source>
        <dbReference type="ARBA" id="ARBA00022723"/>
    </source>
</evidence>